<dbReference type="Gene3D" id="2.60.40.740">
    <property type="match status" value="1"/>
</dbReference>
<dbReference type="EMBL" id="JXKQ01000005">
    <property type="protein sequence ID" value="OJG45633.1"/>
    <property type="molecule type" value="Genomic_DNA"/>
</dbReference>
<evidence type="ECO:0000259" key="1">
    <source>
        <dbReference type="Pfam" id="PF16555"/>
    </source>
</evidence>
<keyword evidence="3" id="KW-1185">Reference proteome</keyword>
<dbReference type="STRING" id="249189.RV04_GL001922"/>
<dbReference type="InterPro" id="IPR032364">
    <property type="entry name" value="GramPos_pilinD1_N"/>
</dbReference>
<comment type="caution">
    <text evidence="2">The sequence shown here is derived from an EMBL/GenBank/DDBJ whole genome shotgun (WGS) entry which is preliminary data.</text>
</comment>
<reference evidence="2 3" key="1">
    <citation type="submission" date="2014-12" db="EMBL/GenBank/DDBJ databases">
        <title>Draft genome sequences of 29 type strains of Enterococci.</title>
        <authorList>
            <person name="Zhong Z."/>
            <person name="Sun Z."/>
            <person name="Liu W."/>
            <person name="Zhang W."/>
            <person name="Zhang H."/>
        </authorList>
    </citation>
    <scope>NUCLEOTIDE SEQUENCE [LARGE SCALE GENOMIC DNA]</scope>
    <source>
        <strain evidence="2 3">DSM 17122</strain>
    </source>
</reference>
<feature type="domain" description="Gram-positive pilin subunit D1 N-terminal" evidence="1">
    <location>
        <begin position="38"/>
        <end position="160"/>
    </location>
</feature>
<dbReference type="Pfam" id="PF16555">
    <property type="entry name" value="GramPos_pilinD1"/>
    <property type="match status" value="1"/>
</dbReference>
<proteinExistence type="predicted"/>
<accession>A0A1L8TN24</accession>
<dbReference type="Proteomes" id="UP000182077">
    <property type="component" value="Unassembled WGS sequence"/>
</dbReference>
<dbReference type="Gene3D" id="2.60.40.10">
    <property type="entry name" value="Immunoglobulins"/>
    <property type="match status" value="1"/>
</dbReference>
<protein>
    <recommendedName>
        <fullName evidence="1">Gram-positive pilin subunit D1 N-terminal domain-containing protein</fullName>
    </recommendedName>
</protein>
<sequence>MHLQTVHAEEKQTIIVSSLKFEDTKDLQIQSSPGKPISALTKFTGINNKKFQLYDVTDLFVSFRQANSAINDSTLDTKFIASLTKDQLATHSFISNTTQTTTYGDGTMVFNVIKEDEQGYHVYLLKEIGNGDISSPMLIRLPVIDQGNELNPIYLYTKNVIKVDPVFKPELIKTINDKKDSYTFGDDIVYSVDFTIPSTVEQAKSVELLDTYDRGLQKKSLTKLSIDGQLVPNDLYTERVSDQHTSYSFKPSSLTKYIGKTLTLEYTLQLINSTVEKTQYNNTIKLMISEKEILRDHETISTGGKHFKKIDLATKKPLADASFYLTNETGQISRLSLAIRDCPGPFSYF</sequence>
<evidence type="ECO:0000313" key="3">
    <source>
        <dbReference type="Proteomes" id="UP000182077"/>
    </source>
</evidence>
<dbReference type="AlphaFoldDB" id="A0A1L8TN24"/>
<name>A0A1L8TN24_9ENTE</name>
<gene>
    <name evidence="2" type="ORF">RV04_GL001922</name>
</gene>
<dbReference type="InterPro" id="IPR026466">
    <property type="entry name" value="Fim_isopep_form_D2_dom"/>
</dbReference>
<evidence type="ECO:0000313" key="2">
    <source>
        <dbReference type="EMBL" id="OJG45633.1"/>
    </source>
</evidence>
<dbReference type="InterPro" id="IPR013783">
    <property type="entry name" value="Ig-like_fold"/>
</dbReference>
<organism evidence="2 3">
    <name type="scientific">Enterococcus hermanniensis</name>
    <dbReference type="NCBI Taxonomy" id="249189"/>
    <lineage>
        <taxon>Bacteria</taxon>
        <taxon>Bacillati</taxon>
        <taxon>Bacillota</taxon>
        <taxon>Bacilli</taxon>
        <taxon>Lactobacillales</taxon>
        <taxon>Enterococcaceae</taxon>
        <taxon>Enterococcus</taxon>
    </lineage>
</organism>
<dbReference type="NCBIfam" id="TIGR04226">
    <property type="entry name" value="RrgB_K2N_iso_D2"/>
    <property type="match status" value="1"/>
</dbReference>